<feature type="compositionally biased region" description="Low complexity" evidence="2">
    <location>
        <begin position="326"/>
        <end position="339"/>
    </location>
</feature>
<reference evidence="4 5" key="2">
    <citation type="submission" date="2019-01" db="EMBL/GenBank/DDBJ databases">
        <title>The decoding of complex shrimp genome reveals the adaptation for benthos swimmer, frequently molting mechanism and breeding impact on genome.</title>
        <authorList>
            <person name="Sun Y."/>
            <person name="Gao Y."/>
            <person name="Yu Y."/>
        </authorList>
    </citation>
    <scope>NUCLEOTIDE SEQUENCE [LARGE SCALE GENOMIC DNA]</scope>
    <source>
        <tissue evidence="4">Muscle</tissue>
    </source>
</reference>
<evidence type="ECO:0000313" key="4">
    <source>
        <dbReference type="EMBL" id="ROT85580.1"/>
    </source>
</evidence>
<feature type="compositionally biased region" description="Polar residues" evidence="2">
    <location>
        <begin position="694"/>
        <end position="703"/>
    </location>
</feature>
<dbReference type="GO" id="GO:0004620">
    <property type="term" value="F:phospholipase activity"/>
    <property type="evidence" value="ECO:0007669"/>
    <property type="project" value="TreeGrafter"/>
</dbReference>
<feature type="domain" description="DDHD" evidence="3">
    <location>
        <begin position="744"/>
        <end position="896"/>
    </location>
</feature>
<dbReference type="SMART" id="SM01127">
    <property type="entry name" value="DDHD"/>
    <property type="match status" value="1"/>
</dbReference>
<dbReference type="STRING" id="6689.A0A423UA87"/>
<dbReference type="PROSITE" id="PS51043">
    <property type="entry name" value="DDHD"/>
    <property type="match status" value="1"/>
</dbReference>
<accession>A0A423UA87</accession>
<feature type="compositionally biased region" description="Pro residues" evidence="2">
    <location>
        <begin position="147"/>
        <end position="167"/>
    </location>
</feature>
<dbReference type="InterPro" id="IPR057825">
    <property type="entry name" value="WWE_SEC23-DDH2"/>
</dbReference>
<protein>
    <submittedName>
        <fullName evidence="4">Putative mucin-17-like isoform X2</fullName>
    </submittedName>
</protein>
<comment type="similarity">
    <text evidence="1">Belongs to the PA-PLA1 family.</text>
</comment>
<dbReference type="OrthoDB" id="69269at2759"/>
<dbReference type="EMBL" id="QCYY01000245">
    <property type="protein sequence ID" value="ROT85580.1"/>
    <property type="molecule type" value="Genomic_DNA"/>
</dbReference>
<gene>
    <name evidence="4" type="ORF">C7M84_011492</name>
</gene>
<evidence type="ECO:0000256" key="1">
    <source>
        <dbReference type="ARBA" id="ARBA00038464"/>
    </source>
</evidence>
<reference evidence="4 5" key="1">
    <citation type="submission" date="2018-04" db="EMBL/GenBank/DDBJ databases">
        <authorList>
            <person name="Zhang X."/>
            <person name="Yuan J."/>
            <person name="Li F."/>
            <person name="Xiang J."/>
        </authorList>
    </citation>
    <scope>NUCLEOTIDE SEQUENCE [LARGE SCALE GENOMIC DNA]</scope>
    <source>
        <tissue evidence="4">Muscle</tissue>
    </source>
</reference>
<evidence type="ECO:0000259" key="3">
    <source>
        <dbReference type="PROSITE" id="PS51043"/>
    </source>
</evidence>
<dbReference type="InterPro" id="IPR058055">
    <property type="entry name" value="PA-PLA1"/>
</dbReference>
<dbReference type="AlphaFoldDB" id="A0A423UA87"/>
<dbReference type="PANTHER" id="PTHR23509:SF10">
    <property type="entry name" value="LD21067P"/>
    <property type="match status" value="1"/>
</dbReference>
<name>A0A423UA87_PENVA</name>
<feature type="compositionally biased region" description="Polar residues" evidence="2">
    <location>
        <begin position="91"/>
        <end position="105"/>
    </location>
</feature>
<dbReference type="InterPro" id="IPR004177">
    <property type="entry name" value="DDHD_dom"/>
</dbReference>
<dbReference type="GO" id="GO:0046872">
    <property type="term" value="F:metal ion binding"/>
    <property type="evidence" value="ECO:0007669"/>
    <property type="project" value="InterPro"/>
</dbReference>
<dbReference type="Proteomes" id="UP000283509">
    <property type="component" value="Unassembled WGS sequence"/>
</dbReference>
<dbReference type="PANTHER" id="PTHR23509">
    <property type="entry name" value="PA-PL1 PHOSPHOLIPASE FAMILY"/>
    <property type="match status" value="1"/>
</dbReference>
<feature type="region of interest" description="Disordered" evidence="2">
    <location>
        <begin position="71"/>
        <end position="274"/>
    </location>
</feature>
<organism evidence="4 5">
    <name type="scientific">Penaeus vannamei</name>
    <name type="common">Whiteleg shrimp</name>
    <name type="synonym">Litopenaeus vannamei</name>
    <dbReference type="NCBI Taxonomy" id="6689"/>
    <lineage>
        <taxon>Eukaryota</taxon>
        <taxon>Metazoa</taxon>
        <taxon>Ecdysozoa</taxon>
        <taxon>Arthropoda</taxon>
        <taxon>Crustacea</taxon>
        <taxon>Multicrustacea</taxon>
        <taxon>Malacostraca</taxon>
        <taxon>Eumalacostraca</taxon>
        <taxon>Eucarida</taxon>
        <taxon>Decapoda</taxon>
        <taxon>Dendrobranchiata</taxon>
        <taxon>Penaeoidea</taxon>
        <taxon>Penaeidae</taxon>
        <taxon>Penaeus</taxon>
    </lineage>
</organism>
<feature type="compositionally biased region" description="Polar residues" evidence="2">
    <location>
        <begin position="205"/>
        <end position="220"/>
    </location>
</feature>
<dbReference type="Pfam" id="PF02862">
    <property type="entry name" value="DDHD"/>
    <property type="match status" value="1"/>
</dbReference>
<feature type="compositionally biased region" description="Polar residues" evidence="2">
    <location>
        <begin position="261"/>
        <end position="274"/>
    </location>
</feature>
<feature type="region of interest" description="Disordered" evidence="2">
    <location>
        <begin position="694"/>
        <end position="713"/>
    </location>
</feature>
<keyword evidence="5" id="KW-1185">Reference proteome</keyword>
<dbReference type="Pfam" id="PF23464">
    <property type="entry name" value="WWE_3"/>
    <property type="match status" value="1"/>
</dbReference>
<evidence type="ECO:0000313" key="5">
    <source>
        <dbReference type="Proteomes" id="UP000283509"/>
    </source>
</evidence>
<proteinExistence type="inferred from homology"/>
<evidence type="ECO:0000256" key="2">
    <source>
        <dbReference type="SAM" id="MobiDB-lite"/>
    </source>
</evidence>
<feature type="region of interest" description="Disordered" evidence="2">
    <location>
        <begin position="317"/>
        <end position="342"/>
    </location>
</feature>
<feature type="compositionally biased region" description="Polar residues" evidence="2">
    <location>
        <begin position="235"/>
        <end position="247"/>
    </location>
</feature>
<sequence length="896" mass="96975">MANRQTVNPLLFSANSNTAFDNFPTPAVLIPPSQNETQNVPKDVEEADNFLGQGAGEGDAAKLQTGTEASQDLIFPPSGTSGVGPGPPTHHNITSPVSSGIQPLSSVAPLVNPTPGTTQLPFAPRPMTSSFPGVSPPLSRPTSLDPPVRPPTGPPLGLPPLGPPPVAPISSVLPIPPPASTPPGGIQPSVSPALSSVVGPPPTGFSPNIQVSNGAEQKGSNFLRRPRNKYVAQQPLANSAKSPSSLMPSGGPYSTGAEDSLSPSAPSNMLPTPTSVYGSPMSSFSTNSISPTNNQSPVNSMFSSISSIPFGTSPEDIKLSSVNLGPQPSQTSVPPSSTQEECSASQATVIPASFENMASNPPSQDGMYHPVMHHWFYAVGQPPIWKPFSFTDSFNLEDAHRTGSTDILATDGGRHDVCISERLRRAVFWDDAEPCPVRRCSWFKKGPLDAQPTPYDEDVAEKLEEEYRDAVLSGRWHKQVDLKDGDRIMIHSTRVMLHYQGVEGDFPTGISVNGSQAPLTVKRGTEDFDISDGEAEKIDHLLFLVHGIGSVCDLRFRPVEQCVDDFRKLGQQLLSTHFKQSVDMGVIGRVEILPVSWHKALHGDATGIDEKLKPITLRSIPKLREFTNDTILDVLLFTSPIYCQHIVDTVASELNRLYTLFCERNPSFNGPVSLGGHSLGSVILFDLLMHQSPNAEDSPNTEPSPAVESHSICARDRTDSVTSPVNYVMGGQGTGQPSITYPQISFKPDAFFLMGSPIGMFITVRGIDTIGVDFELPTCKRVFNIFHPFDPVAYRLETLIDPSLTDLRPVLIPHHKGRKRMHLELKETIERVGTEVKQKIVDSIQSTWNRLYEFYSGSSTSANTSLEKEVDEALAEKLFLSDDESQQGERKIQLDV</sequence>
<dbReference type="GO" id="GO:0030134">
    <property type="term" value="C:COPII-coated ER to Golgi transport vesicle"/>
    <property type="evidence" value="ECO:0007669"/>
    <property type="project" value="TreeGrafter"/>
</dbReference>
<comment type="caution">
    <text evidence="4">The sequence shown here is derived from an EMBL/GenBank/DDBJ whole genome shotgun (WGS) entry which is preliminary data.</text>
</comment>